<dbReference type="PROSITE" id="PS51318">
    <property type="entry name" value="TAT"/>
    <property type="match status" value="1"/>
</dbReference>
<evidence type="ECO:0000313" key="5">
    <source>
        <dbReference type="EMBL" id="MDM8201381.1"/>
    </source>
</evidence>
<dbReference type="InterPro" id="IPR044060">
    <property type="entry name" value="Bacterial_rp_domain"/>
</dbReference>
<dbReference type="Pfam" id="PF00754">
    <property type="entry name" value="F5_F8_type_C"/>
    <property type="match status" value="1"/>
</dbReference>
<feature type="transmembrane region" description="Helical" evidence="3">
    <location>
        <begin position="1882"/>
        <end position="1904"/>
    </location>
</feature>
<evidence type="ECO:0000256" key="3">
    <source>
        <dbReference type="SAM" id="Phobius"/>
    </source>
</evidence>
<keyword evidence="3" id="KW-1133">Transmembrane helix</keyword>
<keyword evidence="3" id="KW-0472">Membrane</keyword>
<feature type="compositionally biased region" description="Polar residues" evidence="2">
    <location>
        <begin position="1851"/>
        <end position="1863"/>
    </location>
</feature>
<protein>
    <submittedName>
        <fullName evidence="5">Discoidin domain-containing protein</fullName>
    </submittedName>
</protein>
<dbReference type="SUPFAM" id="SSF49785">
    <property type="entry name" value="Galactose-binding domain-like"/>
    <property type="match status" value="2"/>
</dbReference>
<evidence type="ECO:0000256" key="2">
    <source>
        <dbReference type="SAM" id="MobiDB-lite"/>
    </source>
</evidence>
<dbReference type="Gene3D" id="2.60.120.260">
    <property type="entry name" value="Galactose-binding domain-like"/>
    <property type="match status" value="3"/>
</dbReference>
<dbReference type="Pfam" id="PF12733">
    <property type="entry name" value="Cadherin-like"/>
    <property type="match status" value="1"/>
</dbReference>
<dbReference type="EMBL" id="JAUDCL010000014">
    <property type="protein sequence ID" value="MDM8201381.1"/>
    <property type="molecule type" value="Genomic_DNA"/>
</dbReference>
<dbReference type="PANTHER" id="PTHR24216">
    <property type="entry name" value="PAXILLIN-RELATED"/>
    <property type="match status" value="1"/>
</dbReference>
<evidence type="ECO:0000259" key="4">
    <source>
        <dbReference type="PROSITE" id="PS50022"/>
    </source>
</evidence>
<organism evidence="5 6">
    <name type="scientific">Allofournierella massiliensis</name>
    <dbReference type="NCBI Taxonomy" id="1650663"/>
    <lineage>
        <taxon>Bacteria</taxon>
        <taxon>Bacillati</taxon>
        <taxon>Bacillota</taxon>
        <taxon>Clostridia</taxon>
        <taxon>Eubacteriales</taxon>
        <taxon>Oscillospiraceae</taxon>
        <taxon>Allofournierella</taxon>
    </lineage>
</organism>
<name>A0ABT7UR65_9FIRM</name>
<evidence type="ECO:0000313" key="6">
    <source>
        <dbReference type="Proteomes" id="UP001529380"/>
    </source>
</evidence>
<dbReference type="InterPro" id="IPR006311">
    <property type="entry name" value="TAT_signal"/>
</dbReference>
<dbReference type="InterPro" id="IPR000421">
    <property type="entry name" value="FA58C"/>
</dbReference>
<dbReference type="Pfam" id="PF17996">
    <property type="entry name" value="CE2_N"/>
    <property type="match status" value="1"/>
</dbReference>
<proteinExistence type="predicted"/>
<feature type="compositionally biased region" description="Pro residues" evidence="2">
    <location>
        <begin position="1758"/>
        <end position="1800"/>
    </location>
</feature>
<accession>A0ABT7UR65</accession>
<keyword evidence="6" id="KW-1185">Reference proteome</keyword>
<dbReference type="Proteomes" id="UP001529380">
    <property type="component" value="Unassembled WGS sequence"/>
</dbReference>
<evidence type="ECO:0000256" key="1">
    <source>
        <dbReference type="ARBA" id="ARBA00023295"/>
    </source>
</evidence>
<comment type="caution">
    <text evidence="5">The sequence shown here is derived from an EMBL/GenBank/DDBJ whole genome shotgun (WGS) entry which is preliminary data.</text>
</comment>
<reference evidence="6" key="2">
    <citation type="submission" date="2023-06" db="EMBL/GenBank/DDBJ databases">
        <title>Identification and characterization of horizontal gene transfer across gut microbiota members of farm animals based on homology search.</title>
        <authorList>
            <person name="Zeman M."/>
            <person name="Kubasova T."/>
            <person name="Jahodarova E."/>
            <person name="Nykrynova M."/>
            <person name="Rychlik I."/>
        </authorList>
    </citation>
    <scope>NUCLEOTIDE SEQUENCE [LARGE SCALE GENOMIC DNA]</scope>
    <source>
        <strain evidence="6">ET340</strain>
    </source>
</reference>
<dbReference type="PROSITE" id="PS50022">
    <property type="entry name" value="FA58C_3"/>
    <property type="match status" value="1"/>
</dbReference>
<sequence length="1912" mass="205277">MKQTQNKPVSLWRTGLGRRAVSLLCAGALALTGVLPLSLGARAQAEPPRLNNLILDRVYELQPVNGYPEGAAPNDTGFAPQVTDYTGTAYASVDSIQVYPFAASDTAQVTVNGTKLNDKGYVEMDVSKPGEHPLKVQVSDGGATNTYTVTVNKTESDYRGRVPVVKNETISNALSVKTEVGDQNKLLEILKKDYEVVLPESSKADGSYVDTQESYWNVPGEKLPDANGTKAPVTLFTVDLGAVYSVSRIRAAFGPSNMGLGNNKARISVSTDGEHWQTPITKGNMNTGVQYHQNVTRYEFGVSYDARYIRFEVTHWQRPEKELRLYQFMIFTDSGTVPEKQPAPEGGSVPYQHEERHQYLASGQATVVERGLPMLGWTPSSGYGRGTPTVEEAKQFGYDGPLFYDPDFANADYMLYNPNSLWGIAKAPFGGNNMGGAGNPREFVPESMEPYIHNAISFCFGDEGGYSTGEAEAFGKWFAWTRQHYPGVILHTNQFPNQWGEANVKEYLRIAQPDLLTWDDYYGDASWANPSSINLSSGDVQKNAARKLLNLPTWESYRKLAYGGVDGTGSMPIMFGQYLDAFAFNHSQSNKNLVVNTSILSGMKWLNFFRVEYQFDRSYLWDEDGTPTRGLLEWGQLIDRVHAIDDQLTRLNNDWIMFKVGQIGSEDGASASGFRRGNFDSEQSAAKNREFGLSNVQVQSLSKAHGGKTGDVVLGYFNTLPGLYESEIAEYFAGATAPKAFMVMNGLVAGTAERYNQFNIPQREAGSAENTRQQITLTADPAFVKAGYTLYEVQKDNGGKLSPVALDENGSFTITLGGGEANLYFWNTNSTASASSQAEGAYASFAFDGHPATYWQPQQAAEQYTLENTFAQSQVSQLTVVEKGSAIQAMKAEYKDTAGEWKPLGELTKSEGVWTVSAASPVEAEGIRLTVSKAEGLPAIYEVKMERTELDPGRVNTITVNDNTMGSGLFRFDYDGLWSYRETETNGSSMAQYPLENDGHFSNWSGARATFAFYGNKVELLLRADQAGNIRAAITEDGKEPQWKTGSGRSLVFDNLEQGVHTLTIEKLNDSQAGIDGAKVSYQGSLPADITAQYSTGANAVQEYLDQRTTDASAKNHFAYQPESVASKPMGTDNNGFKPDGDEANGWVQHVQNAQYQNLGFTRTTKEDASYSIQFYGTGVQLYAGVTPLGEADSSARYGTLTFQLDGKEVQPTQLDASKLGENGKVSARMWTVSVPEAKQNENHLLTVSVKGGYSRIDYAVVERMWENEPGAENFSVSVTASENGKAELLTADQVTAGGSAVVKITPNEGYQAYRVVVNGVAQNIPEDGRLVLTNIQENKTVQVTFAPAVYAIQLAPGEGGVIVPSALKAQAGSKVMVKAQAFTGYQLRENSLKATAADGTVIPLEAAEDGAISFVMPAQAVTLSAVFDAQQYPVALAEGITGGSLELSVQGTAAYRQTVTVAVHPQEGMRLVKDSLKAILADGGSLALDAVDGERYEFVMPAQAVTLQAAFEAIPDHTVTVESTGSGTAQATASGVQDGGSVQIQMQPEEGNMVGSITVNGQPWPVPAQGNELTIENVTSDLAVAVEFVSAETRMHTVSVTAGEGGTAAPERQLVKDGGSAVVIPKTQTGYAVEAVKAGEQSAEYNETNGTWLLNGVTADLEVQVSFAKNQYAITLTQPEHGTLSASASTAGLGDTVTVTVQPAEGYRFEDGSLRVAGENGMQQSVAVQEAGKSYSFRMPGQPVQVSGVFVQTEAPAPSPDPNPDPEPTAKPQPSPAPTQAPDQNPSPDPTAAPAPAPTAAPTAAPVPAAVPPVSTVKPEKKPAKNQAKETPAPESQSQPEESAAVKPTATPTQTPENSASQPEADAASVPVMETNANENLMPVLLAVGGAVLLVAVLGIILWKVKAKREE</sequence>
<feature type="domain" description="F5/8 type C" evidence="4">
    <location>
        <begin position="169"/>
        <end position="333"/>
    </location>
</feature>
<reference evidence="5 6" key="1">
    <citation type="submission" date="2023-06" db="EMBL/GenBank/DDBJ databases">
        <title>Identification and characterization of horizontal gene transfer across gut microbiota members of farm animals based on homology search.</title>
        <authorList>
            <person name="Schwarzerova J."/>
            <person name="Nykrynova M."/>
            <person name="Jureckova K."/>
            <person name="Cejkova D."/>
            <person name="Rychlik I."/>
        </authorList>
    </citation>
    <scope>NUCLEOTIDE SEQUENCE [LARGE SCALE GENOMIC DNA]</scope>
    <source>
        <strain evidence="5 6">ET340</strain>
    </source>
</reference>
<reference evidence="5 6" key="3">
    <citation type="submission" date="2023-06" db="EMBL/GenBank/DDBJ databases">
        <authorList>
            <person name="Zeman M."/>
            <person name="Kubasova T."/>
            <person name="Jahodarova E."/>
            <person name="Nykrynova M."/>
            <person name="Rychlik I."/>
        </authorList>
    </citation>
    <scope>NUCLEOTIDE SEQUENCE [LARGE SCALE GENOMIC DNA]</scope>
    <source>
        <strain evidence="5 6">ET340</strain>
    </source>
</reference>
<feature type="compositionally biased region" description="Low complexity" evidence="2">
    <location>
        <begin position="1801"/>
        <end position="1818"/>
    </location>
</feature>
<keyword evidence="1" id="KW-0378">Hydrolase</keyword>
<dbReference type="InterPro" id="IPR025883">
    <property type="entry name" value="Cadherin-like_domain"/>
</dbReference>
<keyword evidence="1" id="KW-0326">Glycosidase</keyword>
<dbReference type="Pfam" id="PF18998">
    <property type="entry name" value="Flg_new_2"/>
    <property type="match status" value="3"/>
</dbReference>
<dbReference type="RefSeq" id="WP_289599920.1">
    <property type="nucleotide sequence ID" value="NZ_JAUDCL010000014.1"/>
</dbReference>
<keyword evidence="3" id="KW-0812">Transmembrane</keyword>
<dbReference type="InterPro" id="IPR008979">
    <property type="entry name" value="Galactose-bd-like_sf"/>
</dbReference>
<dbReference type="InterPro" id="IPR040794">
    <property type="entry name" value="CE2_N"/>
</dbReference>
<gene>
    <name evidence="5" type="ORF">QUW08_08775</name>
</gene>
<dbReference type="PANTHER" id="PTHR24216:SF65">
    <property type="entry name" value="PAXILLIN-LIKE PROTEIN 1"/>
    <property type="match status" value="1"/>
</dbReference>
<feature type="region of interest" description="Disordered" evidence="2">
    <location>
        <begin position="1754"/>
        <end position="1870"/>
    </location>
</feature>